<keyword evidence="3" id="KW-0675">Receptor</keyword>
<keyword evidence="4" id="KW-1185">Reference proteome</keyword>
<keyword evidence="2" id="KW-0732">Signal</keyword>
<evidence type="ECO:0000256" key="1">
    <source>
        <dbReference type="ARBA" id="ARBA00006987"/>
    </source>
</evidence>
<dbReference type="STRING" id="938405.SAMN02927895_05559"/>
<comment type="similarity">
    <text evidence="1">Belongs to the UPF0065 (bug) family.</text>
</comment>
<evidence type="ECO:0000313" key="3">
    <source>
        <dbReference type="EMBL" id="SDE48578.1"/>
    </source>
</evidence>
<protein>
    <submittedName>
        <fullName evidence="3">Tripartite-type tricarboxylate transporter, receptor component TctC</fullName>
    </submittedName>
</protein>
<dbReference type="Proteomes" id="UP000198925">
    <property type="component" value="Unassembled WGS sequence"/>
</dbReference>
<organism evidence="3 4">
    <name type="scientific">Belnapia rosea</name>
    <dbReference type="NCBI Taxonomy" id="938405"/>
    <lineage>
        <taxon>Bacteria</taxon>
        <taxon>Pseudomonadati</taxon>
        <taxon>Pseudomonadota</taxon>
        <taxon>Alphaproteobacteria</taxon>
        <taxon>Acetobacterales</taxon>
        <taxon>Roseomonadaceae</taxon>
        <taxon>Belnapia</taxon>
    </lineage>
</organism>
<evidence type="ECO:0000313" key="4">
    <source>
        <dbReference type="Proteomes" id="UP000198925"/>
    </source>
</evidence>
<dbReference type="PANTHER" id="PTHR42928">
    <property type="entry name" value="TRICARBOXYLATE-BINDING PROTEIN"/>
    <property type="match status" value="1"/>
</dbReference>
<dbReference type="InterPro" id="IPR005064">
    <property type="entry name" value="BUG"/>
</dbReference>
<dbReference type="SUPFAM" id="SSF53850">
    <property type="entry name" value="Periplasmic binding protein-like II"/>
    <property type="match status" value="1"/>
</dbReference>
<feature type="signal peptide" evidence="2">
    <location>
        <begin position="1"/>
        <end position="23"/>
    </location>
</feature>
<dbReference type="Pfam" id="PF03401">
    <property type="entry name" value="TctC"/>
    <property type="match status" value="1"/>
</dbReference>
<dbReference type="Gene3D" id="3.40.190.150">
    <property type="entry name" value="Bordetella uptake gene, domain 1"/>
    <property type="match status" value="1"/>
</dbReference>
<dbReference type="PIRSF" id="PIRSF017082">
    <property type="entry name" value="YflP"/>
    <property type="match status" value="1"/>
</dbReference>
<dbReference type="InterPro" id="IPR042100">
    <property type="entry name" value="Bug_dom1"/>
</dbReference>
<dbReference type="Gene3D" id="3.40.190.10">
    <property type="entry name" value="Periplasmic binding protein-like II"/>
    <property type="match status" value="1"/>
</dbReference>
<evidence type="ECO:0000256" key="2">
    <source>
        <dbReference type="SAM" id="SignalP"/>
    </source>
</evidence>
<feature type="chain" id="PRO_5011775364" evidence="2">
    <location>
        <begin position="24"/>
        <end position="323"/>
    </location>
</feature>
<name>A0A1G7DAA1_9PROT</name>
<dbReference type="RefSeq" id="WP_090665253.1">
    <property type="nucleotide sequence ID" value="NZ_FMZX01000042.1"/>
</dbReference>
<reference evidence="3 4" key="1">
    <citation type="submission" date="2016-10" db="EMBL/GenBank/DDBJ databases">
        <authorList>
            <person name="de Groot N.N."/>
        </authorList>
    </citation>
    <scope>NUCLEOTIDE SEQUENCE [LARGE SCALE GENOMIC DNA]</scope>
    <source>
        <strain evidence="3 4">CPCC 100156</strain>
    </source>
</reference>
<sequence>MLIARRSLLAGGALALPAVAARAGEEYPARPITWVVPGSPGSVLDVAARLIALKLGVLLGQSVVIDNRTGAGGTVAAEFAARAAPDGYTVFFGNFATFAIAPLLIPGLRFEARRDFMPVHGIGASANIVITGSGRPFATILALIDHAKRNPGRVTYGASIGSGQHAAGALFAQKAGVELTLVPYSNFAQALNDTVAGRLDLMFDYPLSALPHVRDGKLRALAVNAGERLAIAPEVPTLAEAGLSGAELLGWSGLYAPMRTPPAITARLAEATHRALLDREVKALFDSTGTLLWDGVDGPALGRALEAEIPRMQRLIGPAAKGG</sequence>
<gene>
    <name evidence="3" type="ORF">SAMN04487779_104212</name>
</gene>
<proteinExistence type="inferred from homology"/>
<accession>A0A1G7DAA1</accession>
<dbReference type="EMBL" id="FMZX01000042">
    <property type="protein sequence ID" value="SDE48578.1"/>
    <property type="molecule type" value="Genomic_DNA"/>
</dbReference>
<dbReference type="PANTHER" id="PTHR42928:SF5">
    <property type="entry name" value="BLR1237 PROTEIN"/>
    <property type="match status" value="1"/>
</dbReference>
<dbReference type="AlphaFoldDB" id="A0A1G7DAA1"/>